<protein>
    <recommendedName>
        <fullName evidence="3 7">Pectinesterase</fullName>
        <ecNumber evidence="3 7">3.1.1.11</ecNumber>
    </recommendedName>
</protein>
<dbReference type="EnsemblPlants" id="OGLUM08G06830.1">
    <property type="protein sequence ID" value="OGLUM08G06830.1"/>
    <property type="gene ID" value="OGLUM08G06830"/>
</dbReference>
<evidence type="ECO:0000259" key="8">
    <source>
        <dbReference type="Pfam" id="PF01095"/>
    </source>
</evidence>
<dbReference type="PROSITE" id="PS00800">
    <property type="entry name" value="PECTINESTERASE_1"/>
    <property type="match status" value="1"/>
</dbReference>
<dbReference type="SUPFAM" id="SSF51126">
    <property type="entry name" value="Pectin lyase-like"/>
    <property type="match status" value="1"/>
</dbReference>
<reference evidence="9" key="2">
    <citation type="submission" date="2018-05" db="EMBL/GenBank/DDBJ databases">
        <title>OgluRS3 (Oryza glumaepatula Reference Sequence Version 3).</title>
        <authorList>
            <person name="Zhang J."/>
            <person name="Kudrna D."/>
            <person name="Lee S."/>
            <person name="Talag J."/>
            <person name="Welchert J."/>
            <person name="Wing R.A."/>
        </authorList>
    </citation>
    <scope>NUCLEOTIDE SEQUENCE [LARGE SCALE GENOMIC DNA]</scope>
</reference>
<name>A0A0E0AS99_9ORYZ</name>
<accession>A0A0E0AS99</accession>
<sequence length="397" mass="43642">MKQYYKAALLRYWVVLPFLLWLVATEEQLAAGAVAGAAAESSSTWGGQGQLQLPLWVRSGDRRLLGISVAGMAVDAVVAADGTGQYTTIKQAVKAAEADTSGRRYTIHVKAGKYVEDVEIWRDNVAMIGDGIGRTIISGRKSMNTTLGTPCTGTLNVQRNSFIARDLTVENTAGPEAMQAAAVVVKSDRAVFFRCEMTGYQDTLLADCYRQFYRECVISGTVDFVWGQATAVFQMCHLLARRPLKGGHNIVTAQGRHLANVSDLAIIRSGFVFQECNVSTKEDLRGVDTYLGRPWHPDSRVIFMSSYLDGNVVNPKGWVAWRINNATEERSTASTVYYAEYNNTGAGANVTQRVNWPGFHLLAPHEVRNFTVDSFIDGGSWLPETNVPYHLDLDLGL</sequence>
<evidence type="ECO:0000256" key="7">
    <source>
        <dbReference type="RuleBase" id="RU000589"/>
    </source>
</evidence>
<reference evidence="9" key="1">
    <citation type="submission" date="2015-04" db="UniProtKB">
        <authorList>
            <consortium name="EnsemblPlants"/>
        </authorList>
    </citation>
    <scope>IDENTIFICATION</scope>
</reference>
<keyword evidence="4 7" id="KW-0134">Cell wall</keyword>
<evidence type="ECO:0000256" key="4">
    <source>
        <dbReference type="ARBA" id="ARBA00022512"/>
    </source>
</evidence>
<keyword evidence="7" id="KW-0961">Cell wall biogenesis/degradation</keyword>
<dbReference type="GO" id="GO:0042545">
    <property type="term" value="P:cell wall modification"/>
    <property type="evidence" value="ECO:0007669"/>
    <property type="project" value="UniProtKB-UniRule"/>
</dbReference>
<evidence type="ECO:0000256" key="1">
    <source>
        <dbReference type="ARBA" id="ARBA00004191"/>
    </source>
</evidence>
<proteinExistence type="predicted"/>
<evidence type="ECO:0000256" key="6">
    <source>
        <dbReference type="ARBA" id="ARBA00023085"/>
    </source>
</evidence>
<dbReference type="InterPro" id="IPR012334">
    <property type="entry name" value="Pectin_lyas_fold"/>
</dbReference>
<dbReference type="InterPro" id="IPR000070">
    <property type="entry name" value="Pectinesterase_cat"/>
</dbReference>
<dbReference type="HOGENOM" id="CLU_012243_4_2_1"/>
<organism evidence="9">
    <name type="scientific">Oryza glumipatula</name>
    <dbReference type="NCBI Taxonomy" id="40148"/>
    <lineage>
        <taxon>Eukaryota</taxon>
        <taxon>Viridiplantae</taxon>
        <taxon>Streptophyta</taxon>
        <taxon>Embryophyta</taxon>
        <taxon>Tracheophyta</taxon>
        <taxon>Spermatophyta</taxon>
        <taxon>Magnoliopsida</taxon>
        <taxon>Liliopsida</taxon>
        <taxon>Poales</taxon>
        <taxon>Poaceae</taxon>
        <taxon>BOP clade</taxon>
        <taxon>Oryzoideae</taxon>
        <taxon>Oryzeae</taxon>
        <taxon>Oryzinae</taxon>
        <taxon>Oryza</taxon>
    </lineage>
</organism>
<comment type="subcellular location">
    <subcellularLocation>
        <location evidence="1 7">Secreted</location>
        <location evidence="1 7">Cell wall</location>
    </subcellularLocation>
</comment>
<evidence type="ECO:0000256" key="3">
    <source>
        <dbReference type="ARBA" id="ARBA00013229"/>
    </source>
</evidence>
<dbReference type="FunFam" id="2.160.20.10:FF:000029">
    <property type="entry name" value="Pectinesterase 4"/>
    <property type="match status" value="1"/>
</dbReference>
<keyword evidence="5 7" id="KW-0378">Hydrolase</keyword>
<dbReference type="GO" id="GO:0030599">
    <property type="term" value="F:pectinesterase activity"/>
    <property type="evidence" value="ECO:0007669"/>
    <property type="project" value="UniProtKB-UniRule"/>
</dbReference>
<dbReference type="InterPro" id="IPR011050">
    <property type="entry name" value="Pectin_lyase_fold/virulence"/>
</dbReference>
<evidence type="ECO:0000313" key="9">
    <source>
        <dbReference type="EnsemblPlants" id="OGLUM08G06830.1"/>
    </source>
</evidence>
<dbReference type="Pfam" id="PF01095">
    <property type="entry name" value="Pectinesterase"/>
    <property type="match status" value="1"/>
</dbReference>
<dbReference type="eggNOG" id="ENOG502QRGV">
    <property type="taxonomic scope" value="Eukaryota"/>
</dbReference>
<evidence type="ECO:0000256" key="5">
    <source>
        <dbReference type="ARBA" id="ARBA00022801"/>
    </source>
</evidence>
<feature type="chain" id="PRO_5005115669" description="Pectinesterase" evidence="7">
    <location>
        <begin position="26"/>
        <end position="397"/>
    </location>
</feature>
<dbReference type="Gramene" id="OGLUM08G06830.1">
    <property type="protein sequence ID" value="OGLUM08G06830.1"/>
    <property type="gene ID" value="OGLUM08G06830"/>
</dbReference>
<evidence type="ECO:0000256" key="2">
    <source>
        <dbReference type="ARBA" id="ARBA00005184"/>
    </source>
</evidence>
<keyword evidence="7" id="KW-0732">Signal</keyword>
<dbReference type="Gene3D" id="2.160.20.10">
    <property type="entry name" value="Single-stranded right-handed beta-helix, Pectin lyase-like"/>
    <property type="match status" value="1"/>
</dbReference>
<comment type="function">
    <text evidence="7">Acts in the modification of cell walls via demethylesterification of cell wall pectin.</text>
</comment>
<dbReference type="Proteomes" id="UP000026961">
    <property type="component" value="Chromosome 8"/>
</dbReference>
<keyword evidence="10" id="KW-1185">Reference proteome</keyword>
<keyword evidence="7" id="KW-0964">Secreted</keyword>
<comment type="catalytic activity">
    <reaction evidence="7">
        <text>[(1-&gt;4)-alpha-D-galacturonosyl methyl ester](n) + n H2O = [(1-&gt;4)-alpha-D-galacturonosyl](n) + n methanol + n H(+)</text>
        <dbReference type="Rhea" id="RHEA:22380"/>
        <dbReference type="Rhea" id="RHEA-COMP:14570"/>
        <dbReference type="Rhea" id="RHEA-COMP:14573"/>
        <dbReference type="ChEBI" id="CHEBI:15377"/>
        <dbReference type="ChEBI" id="CHEBI:15378"/>
        <dbReference type="ChEBI" id="CHEBI:17790"/>
        <dbReference type="ChEBI" id="CHEBI:140522"/>
        <dbReference type="ChEBI" id="CHEBI:140523"/>
        <dbReference type="EC" id="3.1.1.11"/>
    </reaction>
</comment>
<comment type="pathway">
    <text evidence="2 7">Glycan metabolism; pectin degradation; 2-dehydro-3-deoxy-D-gluconate from pectin: step 1/5.</text>
</comment>
<dbReference type="STRING" id="40148.A0A0E0AS99"/>
<dbReference type="InterPro" id="IPR018040">
    <property type="entry name" value="Pectinesterase_Tyr_AS"/>
</dbReference>
<keyword evidence="6 7" id="KW-0063">Aspartyl esterase</keyword>
<dbReference type="AlphaFoldDB" id="A0A0E0AS99"/>
<feature type="domain" description="Pectinesterase catalytic" evidence="8">
    <location>
        <begin position="75"/>
        <end position="378"/>
    </location>
</feature>
<feature type="signal peptide" evidence="7">
    <location>
        <begin position="1"/>
        <end position="25"/>
    </location>
</feature>
<dbReference type="UniPathway" id="UPA00545">
    <property type="reaction ID" value="UER00823"/>
</dbReference>
<evidence type="ECO:0000313" key="10">
    <source>
        <dbReference type="Proteomes" id="UP000026961"/>
    </source>
</evidence>
<dbReference type="GO" id="GO:0045490">
    <property type="term" value="P:pectin catabolic process"/>
    <property type="evidence" value="ECO:0007669"/>
    <property type="project" value="UniProtKB-UniRule"/>
</dbReference>
<dbReference type="EC" id="3.1.1.11" evidence="3 7"/>
<dbReference type="PANTHER" id="PTHR31707">
    <property type="entry name" value="PECTINESTERASE"/>
    <property type="match status" value="1"/>
</dbReference>